<protein>
    <submittedName>
        <fullName evidence="1">Unannotated protein</fullName>
    </submittedName>
</protein>
<accession>A0A6J6GVY1</accession>
<proteinExistence type="predicted"/>
<dbReference type="EMBL" id="CAEZSR010000383">
    <property type="protein sequence ID" value="CAB4604480.1"/>
    <property type="molecule type" value="Genomic_DNA"/>
</dbReference>
<evidence type="ECO:0000313" key="1">
    <source>
        <dbReference type="EMBL" id="CAB4604480.1"/>
    </source>
</evidence>
<name>A0A6J6GVY1_9ZZZZ</name>
<reference evidence="1" key="1">
    <citation type="submission" date="2020-05" db="EMBL/GenBank/DDBJ databases">
        <authorList>
            <person name="Chiriac C."/>
            <person name="Salcher M."/>
            <person name="Ghai R."/>
            <person name="Kavagutti S V."/>
        </authorList>
    </citation>
    <scope>NUCLEOTIDE SEQUENCE</scope>
</reference>
<sequence length="303" mass="32069">MAPPAPLFDRYVIVDWSANATPKLGRDSVWIQVADRSGDVAPPLNLATRAAARQFLTEVLTASTGERVLVGFDMPYGYPSGFARAIGLTDDPPWRATWDHLAAEVVDDATNANNRFAVATACNAAIGDGPGPFWATTSVRHVTPWLARTKAPGFPHGALAEHRHAELALRARGLRPASVWQLAGAGSVGSQTLVGIPVVHALRWHPSLAERSVVWPFETGLVPDPTGGRADAIVHAEIWPTWAGPPDPARHPVRDAAQVAGLADHLRTLDDAGELAPLFAPSLDASAAHAVVAEEGWVLGATP</sequence>
<organism evidence="1">
    <name type="scientific">freshwater metagenome</name>
    <dbReference type="NCBI Taxonomy" id="449393"/>
    <lineage>
        <taxon>unclassified sequences</taxon>
        <taxon>metagenomes</taxon>
        <taxon>ecological metagenomes</taxon>
    </lineage>
</organism>
<gene>
    <name evidence="1" type="ORF">UFOPK1493_04557</name>
</gene>
<dbReference type="AlphaFoldDB" id="A0A6J6GVY1"/>